<name>A0A9D4VJM7_PEA</name>
<keyword evidence="2" id="KW-1185">Reference proteome</keyword>
<evidence type="ECO:0000313" key="1">
    <source>
        <dbReference type="EMBL" id="KAI5383971.1"/>
    </source>
</evidence>
<gene>
    <name evidence="1" type="ORF">KIW84_071092</name>
</gene>
<proteinExistence type="predicted"/>
<organism evidence="1 2">
    <name type="scientific">Pisum sativum</name>
    <name type="common">Garden pea</name>
    <name type="synonym">Lathyrus oleraceus</name>
    <dbReference type="NCBI Taxonomy" id="3888"/>
    <lineage>
        <taxon>Eukaryota</taxon>
        <taxon>Viridiplantae</taxon>
        <taxon>Streptophyta</taxon>
        <taxon>Embryophyta</taxon>
        <taxon>Tracheophyta</taxon>
        <taxon>Spermatophyta</taxon>
        <taxon>Magnoliopsida</taxon>
        <taxon>eudicotyledons</taxon>
        <taxon>Gunneridae</taxon>
        <taxon>Pentapetalae</taxon>
        <taxon>rosids</taxon>
        <taxon>fabids</taxon>
        <taxon>Fabales</taxon>
        <taxon>Fabaceae</taxon>
        <taxon>Papilionoideae</taxon>
        <taxon>50 kb inversion clade</taxon>
        <taxon>NPAAA clade</taxon>
        <taxon>Hologalegina</taxon>
        <taxon>IRL clade</taxon>
        <taxon>Fabeae</taxon>
        <taxon>Lathyrus</taxon>
    </lineage>
</organism>
<dbReference type="AlphaFoldDB" id="A0A9D4VJM7"/>
<comment type="caution">
    <text evidence="1">The sequence shown here is derived from an EMBL/GenBank/DDBJ whole genome shotgun (WGS) entry which is preliminary data.</text>
</comment>
<dbReference type="EMBL" id="JAMSHJ010000007">
    <property type="protein sequence ID" value="KAI5383971.1"/>
    <property type="molecule type" value="Genomic_DNA"/>
</dbReference>
<sequence>MLLQEGGIESEYDPMLNLIQTNISMEDNNILTVPLVKEELHAALANLSEVRYLIKLLNTYAEASGKETNLTKSEVFFSRTISSPAKEDLARIMGVRHVMGTRKCLGFPSMIGRIKKAIVSFIKDRIGRK</sequence>
<evidence type="ECO:0000313" key="2">
    <source>
        <dbReference type="Proteomes" id="UP001058974"/>
    </source>
</evidence>
<protein>
    <submittedName>
        <fullName evidence="1">Uncharacterized protein</fullName>
    </submittedName>
</protein>
<accession>A0A9D4VJM7</accession>
<dbReference type="Gramene" id="Psat07G0109200-T1">
    <property type="protein sequence ID" value="KAI5383971.1"/>
    <property type="gene ID" value="KIW84_071092"/>
</dbReference>
<reference evidence="1 2" key="1">
    <citation type="journal article" date="2022" name="Nat. Genet.">
        <title>Improved pea reference genome and pan-genome highlight genomic features and evolutionary characteristics.</title>
        <authorList>
            <person name="Yang T."/>
            <person name="Liu R."/>
            <person name="Luo Y."/>
            <person name="Hu S."/>
            <person name="Wang D."/>
            <person name="Wang C."/>
            <person name="Pandey M.K."/>
            <person name="Ge S."/>
            <person name="Xu Q."/>
            <person name="Li N."/>
            <person name="Li G."/>
            <person name="Huang Y."/>
            <person name="Saxena R.K."/>
            <person name="Ji Y."/>
            <person name="Li M."/>
            <person name="Yan X."/>
            <person name="He Y."/>
            <person name="Liu Y."/>
            <person name="Wang X."/>
            <person name="Xiang C."/>
            <person name="Varshney R.K."/>
            <person name="Ding H."/>
            <person name="Gao S."/>
            <person name="Zong X."/>
        </authorList>
    </citation>
    <scope>NUCLEOTIDE SEQUENCE [LARGE SCALE GENOMIC DNA]</scope>
    <source>
        <strain evidence="1 2">cv. Zhongwan 6</strain>
    </source>
</reference>
<dbReference type="Proteomes" id="UP001058974">
    <property type="component" value="Chromosome 7"/>
</dbReference>